<dbReference type="Proteomes" id="UP001549112">
    <property type="component" value="Unassembled WGS sequence"/>
</dbReference>
<dbReference type="PANTHER" id="PTHR43176:SF3">
    <property type="entry name" value="3-HYDROXYISOBUTYRYL-COA HYDROLASE, MITOCHONDRIAL"/>
    <property type="match status" value="1"/>
</dbReference>
<dbReference type="PANTHER" id="PTHR43176">
    <property type="entry name" value="3-HYDROXYISOBUTYRYL-COA HYDROLASE-RELATED"/>
    <property type="match status" value="1"/>
</dbReference>
<dbReference type="NCBIfam" id="NF004127">
    <property type="entry name" value="PRK05617.1"/>
    <property type="match status" value="1"/>
</dbReference>
<protein>
    <recommendedName>
        <fullName evidence="2">3-hydroxyisobutyryl-CoA hydrolase</fullName>
        <ecNumber evidence="2">3.1.2.4</ecNumber>
    </recommendedName>
</protein>
<comment type="catalytic activity">
    <reaction evidence="1">
        <text>3-hydroxy-2-methylpropanoyl-CoA + H2O = 3-hydroxy-2-methylpropanoate + CoA + H(+)</text>
        <dbReference type="Rhea" id="RHEA:20888"/>
        <dbReference type="ChEBI" id="CHEBI:11805"/>
        <dbReference type="ChEBI" id="CHEBI:15377"/>
        <dbReference type="ChEBI" id="CHEBI:15378"/>
        <dbReference type="ChEBI" id="CHEBI:57287"/>
        <dbReference type="ChEBI" id="CHEBI:57340"/>
        <dbReference type="EC" id="3.1.2.4"/>
    </reaction>
</comment>
<gene>
    <name evidence="5" type="ORF">ABID39_000714</name>
</gene>
<proteinExistence type="predicted"/>
<feature type="domain" description="Enoyl-CoA hydratase/isomerase" evidence="4">
    <location>
        <begin position="20"/>
        <end position="340"/>
    </location>
</feature>
<evidence type="ECO:0000313" key="6">
    <source>
        <dbReference type="Proteomes" id="UP001549112"/>
    </source>
</evidence>
<sequence>MQIDFGAGDDISFTKEGRAGIIKLTRPSTLNALNQRMVCALKKALSTWEKDSDISCILIEGEGRAFCAGGDVVEIYHMGQSSSSYQYFSDEYRLNAYISRFPKPYISFLNGIWMGGGVGISIYGSHRIVTENTLFSMPEGAIGFFTDVGSSFFLPSLPDYFGIYLALTGARIKWGDCLRLGLATHAVPEAKLNIVRKTIIEQGNPTLALREQTITKDYETSQEIRHFIRTCFSTHTLEECIDFLYKKSNEGFLFAKECYDILQLRSPTSLKIIWKQMKQNPSSQILEDYIRIENRIAHHMINSHDFREGVRAMLIDKDKTPKWQPNKLSDVTDEMIDSYFQLVERELFF</sequence>
<keyword evidence="6" id="KW-1185">Reference proteome</keyword>
<name>A0ABV2FN97_9HYPH</name>
<reference evidence="5 6" key="1">
    <citation type="submission" date="2024-06" db="EMBL/GenBank/DDBJ databases">
        <title>Genomic Encyclopedia of Type Strains, Phase IV (KMG-IV): sequencing the most valuable type-strain genomes for metagenomic binning, comparative biology and taxonomic classification.</title>
        <authorList>
            <person name="Goeker M."/>
        </authorList>
    </citation>
    <scope>NUCLEOTIDE SEQUENCE [LARGE SCALE GENOMIC DNA]</scope>
    <source>
        <strain evidence="5 6">DSM 23650</strain>
    </source>
</reference>
<accession>A0ABV2FN97</accession>
<keyword evidence="3" id="KW-0378">Hydrolase</keyword>
<dbReference type="EMBL" id="JBEPLT010000005">
    <property type="protein sequence ID" value="MET3560027.1"/>
    <property type="molecule type" value="Genomic_DNA"/>
</dbReference>
<dbReference type="InterPro" id="IPR029045">
    <property type="entry name" value="ClpP/crotonase-like_dom_sf"/>
</dbReference>
<organism evidence="5 6">
    <name type="scientific">Bartonella japonica</name>
    <dbReference type="NCBI Taxonomy" id="357761"/>
    <lineage>
        <taxon>Bacteria</taxon>
        <taxon>Pseudomonadati</taxon>
        <taxon>Pseudomonadota</taxon>
        <taxon>Alphaproteobacteria</taxon>
        <taxon>Hyphomicrobiales</taxon>
        <taxon>Bartonellaceae</taxon>
        <taxon>Bartonella</taxon>
    </lineage>
</organism>
<evidence type="ECO:0000259" key="4">
    <source>
        <dbReference type="Pfam" id="PF16113"/>
    </source>
</evidence>
<evidence type="ECO:0000256" key="3">
    <source>
        <dbReference type="ARBA" id="ARBA00022801"/>
    </source>
</evidence>
<dbReference type="Gene3D" id="3.90.226.10">
    <property type="entry name" value="2-enoyl-CoA Hydratase, Chain A, domain 1"/>
    <property type="match status" value="1"/>
</dbReference>
<evidence type="ECO:0000313" key="5">
    <source>
        <dbReference type="EMBL" id="MET3560027.1"/>
    </source>
</evidence>
<dbReference type="EC" id="3.1.2.4" evidence="2"/>
<comment type="caution">
    <text evidence="5">The sequence shown here is derived from an EMBL/GenBank/DDBJ whole genome shotgun (WGS) entry which is preliminary data.</text>
</comment>
<dbReference type="Pfam" id="PF16113">
    <property type="entry name" value="ECH_2"/>
    <property type="match status" value="1"/>
</dbReference>
<evidence type="ECO:0000256" key="1">
    <source>
        <dbReference type="ARBA" id="ARBA00001709"/>
    </source>
</evidence>
<dbReference type="InterPro" id="IPR045004">
    <property type="entry name" value="ECH_dom"/>
</dbReference>
<dbReference type="SUPFAM" id="SSF52096">
    <property type="entry name" value="ClpP/crotonase"/>
    <property type="match status" value="1"/>
</dbReference>
<evidence type="ECO:0000256" key="2">
    <source>
        <dbReference type="ARBA" id="ARBA00011915"/>
    </source>
</evidence>
<dbReference type="InterPro" id="IPR032259">
    <property type="entry name" value="HIBYL-CoA-H"/>
</dbReference>
<dbReference type="RefSeq" id="WP_354186089.1">
    <property type="nucleotide sequence ID" value="NZ_JBEPLT010000005.1"/>
</dbReference>
<dbReference type="CDD" id="cd06558">
    <property type="entry name" value="crotonase-like"/>
    <property type="match status" value="1"/>
</dbReference>